<evidence type="ECO:0000313" key="3">
    <source>
        <dbReference type="Proteomes" id="UP000800038"/>
    </source>
</evidence>
<name>A0A6A5SSR7_9PLEO</name>
<feature type="signal peptide" evidence="1">
    <location>
        <begin position="1"/>
        <end position="19"/>
    </location>
</feature>
<feature type="chain" id="PRO_5025626504" description="Extracellular membrane protein CFEM domain-containing protein" evidence="1">
    <location>
        <begin position="20"/>
        <end position="95"/>
    </location>
</feature>
<accession>A0A6A5SSR7</accession>
<keyword evidence="1" id="KW-0732">Signal</keyword>
<organism evidence="2 3">
    <name type="scientific">Clathrospora elynae</name>
    <dbReference type="NCBI Taxonomy" id="706981"/>
    <lineage>
        <taxon>Eukaryota</taxon>
        <taxon>Fungi</taxon>
        <taxon>Dikarya</taxon>
        <taxon>Ascomycota</taxon>
        <taxon>Pezizomycotina</taxon>
        <taxon>Dothideomycetes</taxon>
        <taxon>Pleosporomycetidae</taxon>
        <taxon>Pleosporales</taxon>
        <taxon>Diademaceae</taxon>
        <taxon>Clathrospora</taxon>
    </lineage>
</organism>
<reference evidence="2" key="1">
    <citation type="journal article" date="2020" name="Stud. Mycol.">
        <title>101 Dothideomycetes genomes: a test case for predicting lifestyles and emergence of pathogens.</title>
        <authorList>
            <person name="Haridas S."/>
            <person name="Albert R."/>
            <person name="Binder M."/>
            <person name="Bloem J."/>
            <person name="Labutti K."/>
            <person name="Salamov A."/>
            <person name="Andreopoulos B."/>
            <person name="Baker S."/>
            <person name="Barry K."/>
            <person name="Bills G."/>
            <person name="Bluhm B."/>
            <person name="Cannon C."/>
            <person name="Castanera R."/>
            <person name="Culley D."/>
            <person name="Daum C."/>
            <person name="Ezra D."/>
            <person name="Gonzalez J."/>
            <person name="Henrissat B."/>
            <person name="Kuo A."/>
            <person name="Liang C."/>
            <person name="Lipzen A."/>
            <person name="Lutzoni F."/>
            <person name="Magnuson J."/>
            <person name="Mondo S."/>
            <person name="Nolan M."/>
            <person name="Ohm R."/>
            <person name="Pangilinan J."/>
            <person name="Park H.-J."/>
            <person name="Ramirez L."/>
            <person name="Alfaro M."/>
            <person name="Sun H."/>
            <person name="Tritt A."/>
            <person name="Yoshinaga Y."/>
            <person name="Zwiers L.-H."/>
            <person name="Turgeon B."/>
            <person name="Goodwin S."/>
            <person name="Spatafora J."/>
            <person name="Crous P."/>
            <person name="Grigoriev I."/>
        </authorList>
    </citation>
    <scope>NUCLEOTIDE SEQUENCE</scope>
    <source>
        <strain evidence="2">CBS 161.51</strain>
    </source>
</reference>
<sequence>MKTFNSLVAVMGFLTMARGAALPGSTDGTLADVKDTSATVVAAKLTPCQICSQIKRDCKNHCLLGPGSCDADCQQIACKSIVAGRDCSSICLWYC</sequence>
<dbReference type="AlphaFoldDB" id="A0A6A5SSR7"/>
<evidence type="ECO:0000256" key="1">
    <source>
        <dbReference type="SAM" id="SignalP"/>
    </source>
</evidence>
<evidence type="ECO:0000313" key="2">
    <source>
        <dbReference type="EMBL" id="KAF1943581.1"/>
    </source>
</evidence>
<dbReference type="Proteomes" id="UP000800038">
    <property type="component" value="Unassembled WGS sequence"/>
</dbReference>
<protein>
    <recommendedName>
        <fullName evidence="4">Extracellular membrane protein CFEM domain-containing protein</fullName>
    </recommendedName>
</protein>
<gene>
    <name evidence="2" type="ORF">EJ02DRAFT_131197</name>
</gene>
<evidence type="ECO:0008006" key="4">
    <source>
        <dbReference type="Google" id="ProtNLM"/>
    </source>
</evidence>
<keyword evidence="3" id="KW-1185">Reference proteome</keyword>
<proteinExistence type="predicted"/>
<dbReference type="EMBL" id="ML976024">
    <property type="protein sequence ID" value="KAF1943581.1"/>
    <property type="molecule type" value="Genomic_DNA"/>
</dbReference>
<dbReference type="OrthoDB" id="3728693at2759"/>